<proteinExistence type="predicted"/>
<evidence type="ECO:0000313" key="3">
    <source>
        <dbReference type="WBParaSite" id="GPUH_0001367201-mRNA-1"/>
    </source>
</evidence>
<protein>
    <submittedName>
        <fullName evidence="3">Ovule protein</fullName>
    </submittedName>
</protein>
<dbReference type="WBParaSite" id="GPUH_0001367201-mRNA-1">
    <property type="protein sequence ID" value="GPUH_0001367201-mRNA-1"/>
    <property type="gene ID" value="GPUH_0001367201"/>
</dbReference>
<gene>
    <name evidence="1" type="ORF">GPUH_LOCUS13657</name>
</gene>
<dbReference type="EMBL" id="UYRT01080430">
    <property type="protein sequence ID" value="VDN22734.1"/>
    <property type="molecule type" value="Genomic_DNA"/>
</dbReference>
<name>A0A183DY66_9BILA</name>
<sequence>MFGVLAHSKEKKSKSDQEDNIEYLFVIRCGMADSSNVLKNETSELELIEEDLVTIAASSGGSGIQQHLPRFSSAAKTVIKGKQSRHFKMHA</sequence>
<accession>A0A183DY66</accession>
<reference evidence="3" key="1">
    <citation type="submission" date="2016-06" db="UniProtKB">
        <authorList>
            <consortium name="WormBaseParasite"/>
        </authorList>
    </citation>
    <scope>IDENTIFICATION</scope>
</reference>
<dbReference type="AlphaFoldDB" id="A0A183DY66"/>
<organism evidence="3">
    <name type="scientific">Gongylonema pulchrum</name>
    <dbReference type="NCBI Taxonomy" id="637853"/>
    <lineage>
        <taxon>Eukaryota</taxon>
        <taxon>Metazoa</taxon>
        <taxon>Ecdysozoa</taxon>
        <taxon>Nematoda</taxon>
        <taxon>Chromadorea</taxon>
        <taxon>Rhabditida</taxon>
        <taxon>Spirurina</taxon>
        <taxon>Spiruromorpha</taxon>
        <taxon>Spiruroidea</taxon>
        <taxon>Gongylonematidae</taxon>
        <taxon>Gongylonema</taxon>
    </lineage>
</organism>
<reference evidence="1 2" key="2">
    <citation type="submission" date="2018-11" db="EMBL/GenBank/DDBJ databases">
        <authorList>
            <consortium name="Pathogen Informatics"/>
        </authorList>
    </citation>
    <scope>NUCLEOTIDE SEQUENCE [LARGE SCALE GENOMIC DNA]</scope>
</reference>
<dbReference type="Proteomes" id="UP000271098">
    <property type="component" value="Unassembled WGS sequence"/>
</dbReference>
<evidence type="ECO:0000313" key="1">
    <source>
        <dbReference type="EMBL" id="VDN22734.1"/>
    </source>
</evidence>
<evidence type="ECO:0000313" key="2">
    <source>
        <dbReference type="Proteomes" id="UP000271098"/>
    </source>
</evidence>
<keyword evidence="2" id="KW-1185">Reference proteome</keyword>